<evidence type="ECO:0000313" key="3">
    <source>
        <dbReference type="EMBL" id="KXJ92527.1"/>
    </source>
</evidence>
<organism evidence="3 4">
    <name type="scientific">Microdochium bolleyi</name>
    <dbReference type="NCBI Taxonomy" id="196109"/>
    <lineage>
        <taxon>Eukaryota</taxon>
        <taxon>Fungi</taxon>
        <taxon>Dikarya</taxon>
        <taxon>Ascomycota</taxon>
        <taxon>Pezizomycotina</taxon>
        <taxon>Sordariomycetes</taxon>
        <taxon>Xylariomycetidae</taxon>
        <taxon>Xylariales</taxon>
        <taxon>Microdochiaceae</taxon>
        <taxon>Microdochium</taxon>
    </lineage>
</organism>
<keyword evidence="4" id="KW-1185">Reference proteome</keyword>
<proteinExistence type="inferred from homology"/>
<evidence type="ECO:0000256" key="2">
    <source>
        <dbReference type="ARBA" id="ARBA00023002"/>
    </source>
</evidence>
<dbReference type="Gene3D" id="3.50.50.60">
    <property type="entry name" value="FAD/NAD(P)-binding domain"/>
    <property type="match status" value="1"/>
</dbReference>
<reference evidence="4" key="1">
    <citation type="submission" date="2016-02" db="EMBL/GenBank/DDBJ databases">
        <title>Draft genome sequence of Microdochium bolleyi, a fungal endophyte of beachgrass.</title>
        <authorList>
            <consortium name="DOE Joint Genome Institute"/>
            <person name="David A.S."/>
            <person name="May G."/>
            <person name="Haridas S."/>
            <person name="Lim J."/>
            <person name="Wang M."/>
            <person name="Labutti K."/>
            <person name="Lipzen A."/>
            <person name="Barry K."/>
            <person name="Grigoriev I.V."/>
        </authorList>
    </citation>
    <scope>NUCLEOTIDE SEQUENCE [LARGE SCALE GENOMIC DNA]</scope>
    <source>
        <strain evidence="4">J235TASD1</strain>
    </source>
</reference>
<gene>
    <name evidence="3" type="ORF">Micbo1qcDRAFT_202749</name>
</gene>
<evidence type="ECO:0000313" key="4">
    <source>
        <dbReference type="Proteomes" id="UP000070501"/>
    </source>
</evidence>
<dbReference type="Proteomes" id="UP000070501">
    <property type="component" value="Unassembled WGS sequence"/>
</dbReference>
<dbReference type="PANTHER" id="PTHR43747:SF5">
    <property type="entry name" value="FAD-BINDING DOMAIN-CONTAINING PROTEIN"/>
    <property type="match status" value="1"/>
</dbReference>
<accession>A0A136J5U0</accession>
<dbReference type="PANTHER" id="PTHR43747">
    <property type="entry name" value="FAD-BINDING PROTEIN"/>
    <property type="match status" value="1"/>
</dbReference>
<protein>
    <recommendedName>
        <fullName evidence="5">FAD-binding domain-containing protein</fullName>
    </recommendedName>
</protein>
<comment type="similarity">
    <text evidence="1">Belongs to the flavin-dependent halogenase family.</text>
</comment>
<dbReference type="InterPro" id="IPR036188">
    <property type="entry name" value="FAD/NAD-bd_sf"/>
</dbReference>
<dbReference type="GO" id="GO:0016491">
    <property type="term" value="F:oxidoreductase activity"/>
    <property type="evidence" value="ECO:0007669"/>
    <property type="project" value="UniProtKB-KW"/>
</dbReference>
<dbReference type="InParanoid" id="A0A136J5U0"/>
<evidence type="ECO:0008006" key="5">
    <source>
        <dbReference type="Google" id="ProtNLM"/>
    </source>
</evidence>
<dbReference type="OrthoDB" id="5278911at2759"/>
<dbReference type="InterPro" id="IPR050816">
    <property type="entry name" value="Flavin-dep_Halogenase_NPB"/>
</dbReference>
<sequence length="557" mass="62913">MYGLTAEYLLRIFGLKDGLAFYFMKEDDPEDYTYNLIVGTPGVYLSGYQVERPVSELLFTLMAQRRGINVYHGKKVDFVASEVQGGVKNSKVLVGDAAKGSERPPASMSTSLLVDATGRFRQLASKKSPIKRFEGFNTDAFWAYYDCPKDESKLPFRHYEGCQTNHLCIPEGWFWVIRLLCWEGNPTSKMMDMLTYLLDCAAAGVPSDEIPCTEKLAEMFGLKYKWITSVGIAARNDVKYPEDMSEYGSGEAERKLNYFIRKYPRINELMSNYTVIEDLYGPGTTWFVRKTLTYQSPVVSGPGWLAIGDACGFTNPLFSPGINVGMASSTYAAELTHEALDRAKASGGSNAAEASIRETLAPYNDFLRGLHPSLDTMNRFLYHCFRDPRLGERVGVPWQYYAGASVGFDPVHIQGTFTLDRAQYLKYARNWHSGAQMPAYQEIAGETIRLLAPIPLGDKVPEEVVQSVLAASERIMARSLAENPAKIIRWRGKIFTHDEAMRFDMDKSGRDVFTNQCAECLCWTIRREDWKLCHNCGAERKPEDNKVIWDPPREIMV</sequence>
<keyword evidence="2" id="KW-0560">Oxidoreductase</keyword>
<dbReference type="SUPFAM" id="SSF51905">
    <property type="entry name" value="FAD/NAD(P)-binding domain"/>
    <property type="match status" value="1"/>
</dbReference>
<evidence type="ECO:0000256" key="1">
    <source>
        <dbReference type="ARBA" id="ARBA00005706"/>
    </source>
</evidence>
<dbReference type="EMBL" id="KQ964248">
    <property type="protein sequence ID" value="KXJ92527.1"/>
    <property type="molecule type" value="Genomic_DNA"/>
</dbReference>
<name>A0A136J5U0_9PEZI</name>
<dbReference type="AlphaFoldDB" id="A0A136J5U0"/>
<dbReference type="STRING" id="196109.A0A136J5U0"/>